<name>A0ABN8NVV6_9CNID</name>
<proteinExistence type="predicted"/>
<protein>
    <submittedName>
        <fullName evidence="1">Uncharacterized protein</fullName>
    </submittedName>
</protein>
<dbReference type="Proteomes" id="UP001159405">
    <property type="component" value="Unassembled WGS sequence"/>
</dbReference>
<evidence type="ECO:0000313" key="2">
    <source>
        <dbReference type="Proteomes" id="UP001159405"/>
    </source>
</evidence>
<evidence type="ECO:0000313" key="1">
    <source>
        <dbReference type="EMBL" id="CAH3124156.1"/>
    </source>
</evidence>
<organism evidence="1 2">
    <name type="scientific">Porites lobata</name>
    <dbReference type="NCBI Taxonomy" id="104759"/>
    <lineage>
        <taxon>Eukaryota</taxon>
        <taxon>Metazoa</taxon>
        <taxon>Cnidaria</taxon>
        <taxon>Anthozoa</taxon>
        <taxon>Hexacorallia</taxon>
        <taxon>Scleractinia</taxon>
        <taxon>Fungiina</taxon>
        <taxon>Poritidae</taxon>
        <taxon>Porites</taxon>
    </lineage>
</organism>
<keyword evidence="2" id="KW-1185">Reference proteome</keyword>
<comment type="caution">
    <text evidence="1">The sequence shown here is derived from an EMBL/GenBank/DDBJ whole genome shotgun (WGS) entry which is preliminary data.</text>
</comment>
<gene>
    <name evidence="1" type="ORF">PLOB_00030444</name>
</gene>
<accession>A0ABN8NVV6</accession>
<dbReference type="EMBL" id="CALNXK010000039">
    <property type="protein sequence ID" value="CAH3124156.1"/>
    <property type="molecule type" value="Genomic_DNA"/>
</dbReference>
<reference evidence="1 2" key="1">
    <citation type="submission" date="2022-05" db="EMBL/GenBank/DDBJ databases">
        <authorList>
            <consortium name="Genoscope - CEA"/>
            <person name="William W."/>
        </authorList>
    </citation>
    <scope>NUCLEOTIDE SEQUENCE [LARGE SCALE GENOMIC DNA]</scope>
</reference>
<sequence length="167" mass="18594">MTTFKKKFKISGQIGDSHQKDQPSFTSLARQINAGLNRGYKEEDVIEAVIHEVNPGLRLRSYLEGKPDLTLANKVLFASQEAESDLKYDPKLVQSMLSYSLLTGLPSDSIKLELKPNLQNTHVTVEELFEKLNGAVSKNLVHFMGLLQINTGSEMKRGHSPEGVQIV</sequence>